<sequence>MYTFQHVIEMFLGNDKSRKYYDTSASETNLIVEKRKKKHSPPPIKTLTLWKTTKSNEGHKSQQNDCLINVAMAVTSSFPEKLTINLNLGENSQELRT</sequence>
<evidence type="ECO:0000313" key="2">
    <source>
        <dbReference type="Proteomes" id="UP001162480"/>
    </source>
</evidence>
<name>A0AA36BGU1_OCTVU</name>
<dbReference type="AlphaFoldDB" id="A0AA36BGU1"/>
<organism evidence="1 2">
    <name type="scientific">Octopus vulgaris</name>
    <name type="common">Common octopus</name>
    <dbReference type="NCBI Taxonomy" id="6645"/>
    <lineage>
        <taxon>Eukaryota</taxon>
        <taxon>Metazoa</taxon>
        <taxon>Spiralia</taxon>
        <taxon>Lophotrochozoa</taxon>
        <taxon>Mollusca</taxon>
        <taxon>Cephalopoda</taxon>
        <taxon>Coleoidea</taxon>
        <taxon>Octopodiformes</taxon>
        <taxon>Octopoda</taxon>
        <taxon>Incirrata</taxon>
        <taxon>Octopodidae</taxon>
        <taxon>Octopus</taxon>
    </lineage>
</organism>
<accession>A0AA36BGU1</accession>
<protein>
    <submittedName>
        <fullName evidence="1">Uncharacterized protein</fullName>
    </submittedName>
</protein>
<reference evidence="1" key="1">
    <citation type="submission" date="2023-08" db="EMBL/GenBank/DDBJ databases">
        <authorList>
            <person name="Alioto T."/>
            <person name="Alioto T."/>
            <person name="Gomez Garrido J."/>
        </authorList>
    </citation>
    <scope>NUCLEOTIDE SEQUENCE</scope>
</reference>
<keyword evidence="2" id="KW-1185">Reference proteome</keyword>
<evidence type="ECO:0000313" key="1">
    <source>
        <dbReference type="EMBL" id="CAI9733813.1"/>
    </source>
</evidence>
<dbReference type="Proteomes" id="UP001162480">
    <property type="component" value="Chromosome 15"/>
</dbReference>
<gene>
    <name evidence="1" type="ORF">OCTVUL_1B026815</name>
</gene>
<dbReference type="EMBL" id="OX597828">
    <property type="protein sequence ID" value="CAI9733813.1"/>
    <property type="molecule type" value="Genomic_DNA"/>
</dbReference>
<proteinExistence type="predicted"/>